<comment type="caution">
    <text evidence="2">The sequence shown here is derived from an EMBL/GenBank/DDBJ whole genome shotgun (WGS) entry which is preliminary data.</text>
</comment>
<evidence type="ECO:0000313" key="3">
    <source>
        <dbReference type="Proteomes" id="UP000244090"/>
    </source>
</evidence>
<reference evidence="2 3" key="1">
    <citation type="submission" date="2018-04" db="EMBL/GenBank/DDBJ databases">
        <title>Genomic Encyclopedia of Archaeal and Bacterial Type Strains, Phase II (KMG-II): from individual species to whole genera.</title>
        <authorList>
            <person name="Goeker M."/>
        </authorList>
    </citation>
    <scope>NUCLEOTIDE SEQUENCE [LARGE SCALE GENOMIC DNA]</scope>
    <source>
        <strain evidence="2 3">DSM 25731</strain>
    </source>
</reference>
<dbReference type="OrthoDB" id="1442705at2"/>
<gene>
    <name evidence="2" type="ORF">C8N46_104262</name>
</gene>
<dbReference type="AlphaFoldDB" id="A0A2T6BZW7"/>
<keyword evidence="1" id="KW-0812">Transmembrane</keyword>
<sequence length="118" mass="12522">MIAHIIFTIATISGGILLGITALDKLDGESNFFNDIAKKLMPFTVLIGGTCLALGIWFLFSHILYSSVAIAAGLLLLTHVLSQIPSVGESLVKASKALMPFKVIIGIALLILAILNIF</sequence>
<feature type="transmembrane region" description="Helical" evidence="1">
    <location>
        <begin position="97"/>
        <end position="117"/>
    </location>
</feature>
<evidence type="ECO:0000256" key="1">
    <source>
        <dbReference type="SAM" id="Phobius"/>
    </source>
</evidence>
<dbReference type="Proteomes" id="UP000244090">
    <property type="component" value="Unassembled WGS sequence"/>
</dbReference>
<dbReference type="EMBL" id="QBKT01000004">
    <property type="protein sequence ID" value="PTX61619.1"/>
    <property type="molecule type" value="Genomic_DNA"/>
</dbReference>
<evidence type="ECO:0000313" key="2">
    <source>
        <dbReference type="EMBL" id="PTX61619.1"/>
    </source>
</evidence>
<name>A0A2T6BZW7_9FLAO</name>
<feature type="transmembrane region" description="Helical" evidence="1">
    <location>
        <begin position="43"/>
        <end position="60"/>
    </location>
</feature>
<keyword evidence="3" id="KW-1185">Reference proteome</keyword>
<dbReference type="RefSeq" id="WP_108114836.1">
    <property type="nucleotide sequence ID" value="NZ_QBKT01000004.1"/>
</dbReference>
<proteinExistence type="predicted"/>
<organism evidence="2 3">
    <name type="scientific">Kordia periserrulae</name>
    <dbReference type="NCBI Taxonomy" id="701523"/>
    <lineage>
        <taxon>Bacteria</taxon>
        <taxon>Pseudomonadati</taxon>
        <taxon>Bacteroidota</taxon>
        <taxon>Flavobacteriia</taxon>
        <taxon>Flavobacteriales</taxon>
        <taxon>Flavobacteriaceae</taxon>
        <taxon>Kordia</taxon>
    </lineage>
</organism>
<protein>
    <submittedName>
        <fullName evidence="2">Uncharacterized protein</fullName>
    </submittedName>
</protein>
<keyword evidence="1" id="KW-1133">Transmembrane helix</keyword>
<keyword evidence="1" id="KW-0472">Membrane</keyword>
<feature type="transmembrane region" description="Helical" evidence="1">
    <location>
        <begin position="5"/>
        <end position="23"/>
    </location>
</feature>
<feature type="transmembrane region" description="Helical" evidence="1">
    <location>
        <begin position="67"/>
        <end position="85"/>
    </location>
</feature>
<accession>A0A2T6BZW7</accession>